<comment type="caution">
    <text evidence="1">The sequence shown here is derived from an EMBL/GenBank/DDBJ whole genome shotgun (WGS) entry which is preliminary data.</text>
</comment>
<reference evidence="2" key="1">
    <citation type="journal article" date="2015" name="PLoS Genet.">
        <title>The dynamic genome and transcriptome of the human fungal pathogen Blastomyces and close relative Emmonsia.</title>
        <authorList>
            <person name="Munoz J.F."/>
            <person name="Gauthier G.M."/>
            <person name="Desjardins C.A."/>
            <person name="Gallo J.E."/>
            <person name="Holder J."/>
            <person name="Sullivan T.D."/>
            <person name="Marty A.J."/>
            <person name="Carmen J.C."/>
            <person name="Chen Z."/>
            <person name="Ding L."/>
            <person name="Gujja S."/>
            <person name="Magrini V."/>
            <person name="Misas E."/>
            <person name="Mitreva M."/>
            <person name="Priest M."/>
            <person name="Saif S."/>
            <person name="Whiston E.A."/>
            <person name="Young S."/>
            <person name="Zeng Q."/>
            <person name="Goldman W.E."/>
            <person name="Mardis E.R."/>
            <person name="Taylor J.W."/>
            <person name="McEwen J.G."/>
            <person name="Clay O.K."/>
            <person name="Klein B.S."/>
            <person name="Cuomo C.A."/>
        </authorList>
    </citation>
    <scope>NUCLEOTIDE SEQUENCE [LARGE SCALE GENOMIC DNA]</scope>
    <source>
        <strain evidence="2">UAMH 139</strain>
    </source>
</reference>
<evidence type="ECO:0000313" key="2">
    <source>
        <dbReference type="Proteomes" id="UP000053573"/>
    </source>
</evidence>
<evidence type="ECO:0000313" key="1">
    <source>
        <dbReference type="EMBL" id="KLJ11249.1"/>
    </source>
</evidence>
<sequence length="225" mass="26218">MRCIPEGLPRPQLLDIARLVDRYEMQNSLGAFLELWIKNSFHMTYAVNDEESALDWLYIMFVFDHYYYFSAVASHLMWFSTGIDLEDAPEGFQSVLNEISGARDYYLRPRLNAIHREYKAYVGGTKCQSSTCTTQEFVVGFFTRLLEKYKILSPPQPSYRGLRLIAVFRFLTEFQEGLQEAPPCLVGNCHYCDIDQNPEFDPSKLFHIEDFKPGRPLALIPFRRP</sequence>
<accession>A0A0H1BI85</accession>
<gene>
    <name evidence="1" type="ORF">EMPG_09242</name>
</gene>
<organism evidence="1 2">
    <name type="scientific">Blastomyces silverae</name>
    <dbReference type="NCBI Taxonomy" id="2060906"/>
    <lineage>
        <taxon>Eukaryota</taxon>
        <taxon>Fungi</taxon>
        <taxon>Dikarya</taxon>
        <taxon>Ascomycota</taxon>
        <taxon>Pezizomycotina</taxon>
        <taxon>Eurotiomycetes</taxon>
        <taxon>Eurotiomycetidae</taxon>
        <taxon>Onygenales</taxon>
        <taxon>Ajellomycetaceae</taxon>
        <taxon>Blastomyces</taxon>
    </lineage>
</organism>
<name>A0A0H1BI85_9EURO</name>
<dbReference type="STRING" id="2060906.A0A0H1BI85"/>
<proteinExistence type="predicted"/>
<dbReference type="Proteomes" id="UP000053573">
    <property type="component" value="Unassembled WGS sequence"/>
</dbReference>
<dbReference type="OrthoDB" id="5275938at2759"/>
<dbReference type="AlphaFoldDB" id="A0A0H1BI85"/>
<keyword evidence="2" id="KW-1185">Reference proteome</keyword>
<protein>
    <submittedName>
        <fullName evidence="1">Uncharacterized protein</fullName>
    </submittedName>
</protein>
<dbReference type="EMBL" id="LDEV01001668">
    <property type="protein sequence ID" value="KLJ11249.1"/>
    <property type="molecule type" value="Genomic_DNA"/>
</dbReference>